<protein>
    <submittedName>
        <fullName evidence="2">Uncharacterized protein</fullName>
    </submittedName>
</protein>
<comment type="caution">
    <text evidence="2">The sequence shown here is derived from an EMBL/GenBank/DDBJ whole genome shotgun (WGS) entry which is preliminary data.</text>
</comment>
<reference evidence="3" key="1">
    <citation type="journal article" date="2019" name="Int. J. Syst. Evol. Microbiol.">
        <title>The Global Catalogue of Microorganisms (GCM) 10K type strain sequencing project: providing services to taxonomists for standard genome sequencing and annotation.</title>
        <authorList>
            <consortium name="The Broad Institute Genomics Platform"/>
            <consortium name="The Broad Institute Genome Sequencing Center for Infectious Disease"/>
            <person name="Wu L."/>
            <person name="Ma J."/>
        </authorList>
    </citation>
    <scope>NUCLEOTIDE SEQUENCE [LARGE SCALE GENOMIC DNA]</scope>
    <source>
        <strain evidence="3">CGMCC 1.12286</strain>
    </source>
</reference>
<sequence length="73" mass="8433">MQDLIDEIIHIPEDTRQDIVADYLDAYLNAFYRSMKAMRRKNRLGVILQAGLSIKYLIVCLYAMNGLIQLKAT</sequence>
<keyword evidence="1" id="KW-1133">Transmembrane helix</keyword>
<evidence type="ECO:0000313" key="2">
    <source>
        <dbReference type="EMBL" id="MFD1677591.1"/>
    </source>
</evidence>
<keyword evidence="1" id="KW-0472">Membrane</keyword>
<dbReference type="Proteomes" id="UP001597079">
    <property type="component" value="Unassembled WGS sequence"/>
</dbReference>
<name>A0ABW4JMC5_9BACL</name>
<keyword evidence="1" id="KW-0812">Transmembrane</keyword>
<gene>
    <name evidence="2" type="ORF">ACFSB2_23295</name>
</gene>
<dbReference type="EMBL" id="JBHUCX010000095">
    <property type="protein sequence ID" value="MFD1677591.1"/>
    <property type="molecule type" value="Genomic_DNA"/>
</dbReference>
<keyword evidence="3" id="KW-1185">Reference proteome</keyword>
<accession>A0ABW4JMC5</accession>
<evidence type="ECO:0000256" key="1">
    <source>
        <dbReference type="SAM" id="Phobius"/>
    </source>
</evidence>
<organism evidence="2 3">
    <name type="scientific">Alicyclobacillus fodiniaquatilis</name>
    <dbReference type="NCBI Taxonomy" id="1661150"/>
    <lineage>
        <taxon>Bacteria</taxon>
        <taxon>Bacillati</taxon>
        <taxon>Bacillota</taxon>
        <taxon>Bacilli</taxon>
        <taxon>Bacillales</taxon>
        <taxon>Alicyclobacillaceae</taxon>
        <taxon>Alicyclobacillus</taxon>
    </lineage>
</organism>
<proteinExistence type="predicted"/>
<feature type="transmembrane region" description="Helical" evidence="1">
    <location>
        <begin position="44"/>
        <end position="64"/>
    </location>
</feature>
<evidence type="ECO:0000313" key="3">
    <source>
        <dbReference type="Proteomes" id="UP001597079"/>
    </source>
</evidence>
<dbReference type="RefSeq" id="WP_377945502.1">
    <property type="nucleotide sequence ID" value="NZ_JBHUCX010000095.1"/>
</dbReference>